<evidence type="ECO:0000256" key="1">
    <source>
        <dbReference type="SAM" id="SignalP"/>
    </source>
</evidence>
<feature type="signal peptide" evidence="1">
    <location>
        <begin position="1"/>
        <end position="21"/>
    </location>
</feature>
<dbReference type="Proteomes" id="UP000310597">
    <property type="component" value="Unassembled WGS sequence"/>
</dbReference>
<proteinExistence type="predicted"/>
<gene>
    <name evidence="3" type="ORF">FBT96_18310</name>
</gene>
<dbReference type="InterPro" id="IPR006311">
    <property type="entry name" value="TAT_signal"/>
</dbReference>
<dbReference type="InterPro" id="IPR050902">
    <property type="entry name" value="ABC_Transporter_SBP"/>
</dbReference>
<feature type="domain" description="Fe/B12 periplasmic-binding" evidence="2">
    <location>
        <begin position="44"/>
        <end position="330"/>
    </location>
</feature>
<dbReference type="SUPFAM" id="SSF53807">
    <property type="entry name" value="Helical backbone' metal receptor"/>
    <property type="match status" value="1"/>
</dbReference>
<dbReference type="AlphaFoldDB" id="A0A4U1JLW6"/>
<name>A0A4U1JLW6_RHOCA</name>
<dbReference type="PROSITE" id="PS51318">
    <property type="entry name" value="TAT"/>
    <property type="match status" value="1"/>
</dbReference>
<dbReference type="RefSeq" id="WP_136909220.1">
    <property type="nucleotide sequence ID" value="NZ_SWJZ01000102.1"/>
</dbReference>
<organism evidence="3 4">
    <name type="scientific">Rhodobacter capsulatus</name>
    <name type="common">Rhodopseudomonas capsulata</name>
    <dbReference type="NCBI Taxonomy" id="1061"/>
    <lineage>
        <taxon>Bacteria</taxon>
        <taxon>Pseudomonadati</taxon>
        <taxon>Pseudomonadota</taxon>
        <taxon>Alphaproteobacteria</taxon>
        <taxon>Rhodobacterales</taxon>
        <taxon>Rhodobacter group</taxon>
        <taxon>Rhodobacter</taxon>
    </lineage>
</organism>
<reference evidence="3 4" key="1">
    <citation type="submission" date="2019-04" db="EMBL/GenBank/DDBJ databases">
        <title>Draft Whole-Genome sequence of the purple photosynthetic bacterium Rhodobacter capsulatus SP108 with an indigenous class A beta-lactamase.</title>
        <authorList>
            <person name="Robertson S."/>
            <person name="Meyer T.E."/>
            <person name="Kyndt J.A."/>
        </authorList>
    </citation>
    <scope>NUCLEOTIDE SEQUENCE [LARGE SCALE GENOMIC DNA]</scope>
    <source>
        <strain evidence="3 4">SP108</strain>
    </source>
</reference>
<dbReference type="Pfam" id="PF01497">
    <property type="entry name" value="Peripla_BP_2"/>
    <property type="match status" value="1"/>
</dbReference>
<dbReference type="InterPro" id="IPR002491">
    <property type="entry name" value="ABC_transptr_periplasmic_BD"/>
</dbReference>
<dbReference type="PANTHER" id="PTHR30535">
    <property type="entry name" value="VITAMIN B12-BINDING PROTEIN"/>
    <property type="match status" value="1"/>
</dbReference>
<sequence>MVRRRGFLLGGAAALALPALARAGAIETADVLGLPVSLAAPPKRIVLLDATDYLSMTALLPDPATRIVGWASRERLDLGRAATLLPQGIPEVGKLSADTISVESVLALQPDLVVASSYMLPPGGTPLETQLRAQGIALAWTRGHDDALPPAQGLARTMAFWGAVLQTPERAAALADLGAAEIARVTGCTRALPRRPRCYMEIMSTLDDCCWAAGRAFWGPLFDLAGGALMAGSDGWGAQLSSEALLATDPEIYIATGGSIAPGLQPGIAPGLDPLAAREGLRAMTGRLALQGSTANRTGRVHGIWSGLALSPVLLPVLVDCLAQWLHPESCADLDPARTLARINAFFAQPIPGPLWASLRDG</sequence>
<evidence type="ECO:0000313" key="3">
    <source>
        <dbReference type="EMBL" id="TKD14476.1"/>
    </source>
</evidence>
<dbReference type="Gene3D" id="3.40.50.1980">
    <property type="entry name" value="Nitrogenase molybdenum iron protein domain"/>
    <property type="match status" value="2"/>
</dbReference>
<dbReference type="PANTHER" id="PTHR30535:SF34">
    <property type="entry name" value="MOLYBDATE-BINDING PROTEIN MOLA"/>
    <property type="match status" value="1"/>
</dbReference>
<dbReference type="PROSITE" id="PS50983">
    <property type="entry name" value="FE_B12_PBP"/>
    <property type="match status" value="1"/>
</dbReference>
<feature type="chain" id="PRO_5020287564" evidence="1">
    <location>
        <begin position="22"/>
        <end position="362"/>
    </location>
</feature>
<evidence type="ECO:0000313" key="4">
    <source>
        <dbReference type="Proteomes" id="UP000310597"/>
    </source>
</evidence>
<protein>
    <submittedName>
        <fullName evidence="3">ABC transporter substrate-binding protein</fullName>
    </submittedName>
</protein>
<accession>A0A4U1JLW6</accession>
<dbReference type="OrthoDB" id="9775594at2"/>
<dbReference type="EMBL" id="SWJZ01000102">
    <property type="protein sequence ID" value="TKD14476.1"/>
    <property type="molecule type" value="Genomic_DNA"/>
</dbReference>
<keyword evidence="1" id="KW-0732">Signal</keyword>
<comment type="caution">
    <text evidence="3">The sequence shown here is derived from an EMBL/GenBank/DDBJ whole genome shotgun (WGS) entry which is preliminary data.</text>
</comment>
<evidence type="ECO:0000259" key="2">
    <source>
        <dbReference type="PROSITE" id="PS50983"/>
    </source>
</evidence>